<evidence type="ECO:0000313" key="6">
    <source>
        <dbReference type="EMBL" id="ORY22463.1"/>
    </source>
</evidence>
<protein>
    <recommendedName>
        <fullName evidence="4">Oxidation resistance protein 1</fullName>
    </recommendedName>
</protein>
<dbReference type="EMBL" id="MCOG01000247">
    <property type="protein sequence ID" value="ORY22463.1"/>
    <property type="molecule type" value="Genomic_DNA"/>
</dbReference>
<dbReference type="OrthoDB" id="26679at2759"/>
<comment type="similarity">
    <text evidence="2">Belongs to the OXR1 family.</text>
</comment>
<keyword evidence="7" id="KW-1185">Reference proteome</keyword>
<dbReference type="GO" id="GO:0005739">
    <property type="term" value="C:mitochondrion"/>
    <property type="evidence" value="ECO:0007669"/>
    <property type="project" value="UniProtKB-SubCell"/>
</dbReference>
<proteinExistence type="inferred from homology"/>
<evidence type="ECO:0000256" key="1">
    <source>
        <dbReference type="ARBA" id="ARBA00004173"/>
    </source>
</evidence>
<evidence type="ECO:0000256" key="2">
    <source>
        <dbReference type="ARBA" id="ARBA00009540"/>
    </source>
</evidence>
<dbReference type="PROSITE" id="PS51886">
    <property type="entry name" value="TLDC"/>
    <property type="match status" value="1"/>
</dbReference>
<organism evidence="6 7">
    <name type="scientific">Neocallimastix californiae</name>
    <dbReference type="NCBI Taxonomy" id="1754190"/>
    <lineage>
        <taxon>Eukaryota</taxon>
        <taxon>Fungi</taxon>
        <taxon>Fungi incertae sedis</taxon>
        <taxon>Chytridiomycota</taxon>
        <taxon>Chytridiomycota incertae sedis</taxon>
        <taxon>Neocallimastigomycetes</taxon>
        <taxon>Neocallimastigales</taxon>
        <taxon>Neocallimastigaceae</taxon>
        <taxon>Neocallimastix</taxon>
    </lineage>
</organism>
<dbReference type="Pfam" id="PF07534">
    <property type="entry name" value="TLD"/>
    <property type="match status" value="1"/>
</dbReference>
<evidence type="ECO:0000256" key="3">
    <source>
        <dbReference type="ARBA" id="ARBA00023128"/>
    </source>
</evidence>
<comment type="caution">
    <text evidence="6">The sequence shown here is derived from an EMBL/GenBank/DDBJ whole genome shotgun (WGS) entry which is preliminary data.</text>
</comment>
<dbReference type="InterPro" id="IPR006571">
    <property type="entry name" value="TLDc_dom"/>
</dbReference>
<dbReference type="GO" id="GO:0006979">
    <property type="term" value="P:response to oxidative stress"/>
    <property type="evidence" value="ECO:0007669"/>
    <property type="project" value="TreeGrafter"/>
</dbReference>
<gene>
    <name evidence="6" type="ORF">LY90DRAFT_430808</name>
</gene>
<name>A0A1Y2AIQ0_9FUNG</name>
<dbReference type="Proteomes" id="UP000193920">
    <property type="component" value="Unassembled WGS sequence"/>
</dbReference>
<evidence type="ECO:0000259" key="5">
    <source>
        <dbReference type="PROSITE" id="PS51886"/>
    </source>
</evidence>
<sequence>MEQDIVSPDQILDTITAEKLRFHLPRRYREYSTWELIFSLSEHGSSFITLYDKIVGKGPLLMAIKDSNDQIFGAYISESVQISSRYYGTGECFLWKKGDGHDQRSFKVFEWSGLNELNILTTRDMIAFGGGKQGHFGLCLDQYLEGGTTARCDTFRNEPLTISSRIDDVIKPQTVPTYYETPDISFECINIEFWKIVDNLR</sequence>
<feature type="domain" description="TLDc" evidence="5">
    <location>
        <begin position="10"/>
        <end position="197"/>
    </location>
</feature>
<evidence type="ECO:0000256" key="4">
    <source>
        <dbReference type="ARBA" id="ARBA00040604"/>
    </source>
</evidence>
<reference evidence="6 7" key="1">
    <citation type="submission" date="2016-08" db="EMBL/GenBank/DDBJ databases">
        <title>A Parts List for Fungal Cellulosomes Revealed by Comparative Genomics.</title>
        <authorList>
            <consortium name="DOE Joint Genome Institute"/>
            <person name="Haitjema C.H."/>
            <person name="Gilmore S.P."/>
            <person name="Henske J.K."/>
            <person name="Solomon K.V."/>
            <person name="De Groot R."/>
            <person name="Kuo A."/>
            <person name="Mondo S.J."/>
            <person name="Salamov A.A."/>
            <person name="Labutti K."/>
            <person name="Zhao Z."/>
            <person name="Chiniquy J."/>
            <person name="Barry K."/>
            <person name="Brewer H.M."/>
            <person name="Purvine S.O."/>
            <person name="Wright A.T."/>
            <person name="Boxma B."/>
            <person name="Van Alen T."/>
            <person name="Hackstein J.H."/>
            <person name="Baker S.E."/>
            <person name="Grigoriev I.V."/>
            <person name="O'Malley M.A."/>
        </authorList>
    </citation>
    <scope>NUCLEOTIDE SEQUENCE [LARGE SCALE GENOMIC DNA]</scope>
    <source>
        <strain evidence="6 7">G1</strain>
    </source>
</reference>
<comment type="subcellular location">
    <subcellularLocation>
        <location evidence="1">Mitochondrion</location>
    </subcellularLocation>
</comment>
<dbReference type="AlphaFoldDB" id="A0A1Y2AIQ0"/>
<dbReference type="PANTHER" id="PTHR23354">
    <property type="entry name" value="NUCLEOLAR PROTEIN 7/ESTROGEN RECEPTOR COACTIVATOR-RELATED"/>
    <property type="match status" value="1"/>
</dbReference>
<keyword evidence="3" id="KW-0496">Mitochondrion</keyword>
<dbReference type="SMART" id="SM00584">
    <property type="entry name" value="TLDc"/>
    <property type="match status" value="1"/>
</dbReference>
<dbReference type="PANTHER" id="PTHR23354:SF62">
    <property type="entry name" value="MUSTARD, ISOFORM V"/>
    <property type="match status" value="1"/>
</dbReference>
<dbReference type="GO" id="GO:0005634">
    <property type="term" value="C:nucleus"/>
    <property type="evidence" value="ECO:0007669"/>
    <property type="project" value="TreeGrafter"/>
</dbReference>
<accession>A0A1Y2AIQ0</accession>
<evidence type="ECO:0000313" key="7">
    <source>
        <dbReference type="Proteomes" id="UP000193920"/>
    </source>
</evidence>